<dbReference type="AlphaFoldDB" id="A0A1H7L4K5"/>
<feature type="transmembrane region" description="Helical" evidence="7">
    <location>
        <begin position="146"/>
        <end position="164"/>
    </location>
</feature>
<keyword evidence="5 7" id="KW-1133">Transmembrane helix</keyword>
<feature type="transmembrane region" description="Helical" evidence="7">
    <location>
        <begin position="362"/>
        <end position="383"/>
    </location>
</feature>
<keyword evidence="4 7" id="KW-0812">Transmembrane</keyword>
<dbReference type="PANTHER" id="PTHR43298:SF2">
    <property type="entry name" value="FMN_FAD EXPORTER YEEO-RELATED"/>
    <property type="match status" value="1"/>
</dbReference>
<evidence type="ECO:0000256" key="1">
    <source>
        <dbReference type="ARBA" id="ARBA00004141"/>
    </source>
</evidence>
<evidence type="ECO:0000256" key="7">
    <source>
        <dbReference type="SAM" id="Phobius"/>
    </source>
</evidence>
<feature type="transmembrane region" description="Helical" evidence="7">
    <location>
        <begin position="395"/>
        <end position="413"/>
    </location>
</feature>
<dbReference type="CDD" id="cd13136">
    <property type="entry name" value="MATE_DinF_like"/>
    <property type="match status" value="1"/>
</dbReference>
<evidence type="ECO:0000256" key="4">
    <source>
        <dbReference type="ARBA" id="ARBA00022692"/>
    </source>
</evidence>
<dbReference type="GO" id="GO:0015297">
    <property type="term" value="F:antiporter activity"/>
    <property type="evidence" value="ECO:0007669"/>
    <property type="project" value="InterPro"/>
</dbReference>
<evidence type="ECO:0000256" key="2">
    <source>
        <dbReference type="ARBA" id="ARBA00010199"/>
    </source>
</evidence>
<feature type="transmembrane region" description="Helical" evidence="7">
    <location>
        <begin position="199"/>
        <end position="219"/>
    </location>
</feature>
<evidence type="ECO:0000256" key="5">
    <source>
        <dbReference type="ARBA" id="ARBA00022989"/>
    </source>
</evidence>
<dbReference type="InterPro" id="IPR002528">
    <property type="entry name" value="MATE_fam"/>
</dbReference>
<dbReference type="InterPro" id="IPR044644">
    <property type="entry name" value="DinF-like"/>
</dbReference>
<dbReference type="GO" id="GO:0005886">
    <property type="term" value="C:plasma membrane"/>
    <property type="evidence" value="ECO:0007669"/>
    <property type="project" value="TreeGrafter"/>
</dbReference>
<dbReference type="InterPro" id="IPR050222">
    <property type="entry name" value="MATE_MdtK"/>
</dbReference>
<feature type="transmembrane region" description="Helical" evidence="7">
    <location>
        <begin position="171"/>
        <end position="193"/>
    </location>
</feature>
<keyword evidence="3" id="KW-0813">Transport</keyword>
<dbReference type="Pfam" id="PF01554">
    <property type="entry name" value="MatE"/>
    <property type="match status" value="2"/>
</dbReference>
<comment type="subcellular location">
    <subcellularLocation>
        <location evidence="1">Membrane</location>
        <topology evidence="1">Multi-pass membrane protein</topology>
    </subcellularLocation>
</comment>
<comment type="similarity">
    <text evidence="2">Belongs to the multi antimicrobial extrusion (MATE) (TC 2.A.66.1) family.</text>
</comment>
<dbReference type="RefSeq" id="WP_245737545.1">
    <property type="nucleotide sequence ID" value="NZ_FNZQ01000002.1"/>
</dbReference>
<protein>
    <submittedName>
        <fullName evidence="8">Multidrug resistance protein, MATE family</fullName>
    </submittedName>
</protein>
<feature type="transmembrane region" description="Helical" evidence="7">
    <location>
        <begin position="21"/>
        <end position="41"/>
    </location>
</feature>
<gene>
    <name evidence="8" type="ORF">SAMN04488526_1607</name>
</gene>
<dbReference type="GO" id="GO:0042910">
    <property type="term" value="F:xenobiotic transmembrane transporter activity"/>
    <property type="evidence" value="ECO:0007669"/>
    <property type="project" value="InterPro"/>
</dbReference>
<dbReference type="STRING" id="188906.SAMN04488526_1607"/>
<evidence type="ECO:0000256" key="3">
    <source>
        <dbReference type="ARBA" id="ARBA00022448"/>
    </source>
</evidence>
<dbReference type="Proteomes" id="UP000199283">
    <property type="component" value="Unassembled WGS sequence"/>
</dbReference>
<feature type="transmembrane region" description="Helical" evidence="7">
    <location>
        <begin position="102"/>
        <end position="126"/>
    </location>
</feature>
<sequence>MSDPVPLTKGRPEAALSSRRILKVAIPVVLSNATVPILGAVDTGVVGQLGQAAPIAAVGAGAIILSSVYWIFGFLRMGTTGLAAQALGAGDRPELVALLSRALLIAAVAGAGLIALQWAIFTGAFWLAPTSAEVEGLARSYMQVRIWSAPAAIAIYGLTGWLIAQERTAAVLVIQLAMNGANIALDVWFVLGLGFGVEGVAWATFIAEWSGVMLAVWFCRDAFVGSDWRDRVQVFESARLKRMLAVNTDILIRSVLLQITFASFLLMGGLFGTVTLAANQVLLQFLYITAYALDGFAFAVEALVGRFFGAGDRGRLRRSVVLCGAWGLGTVAVLALAFAVFGGLLVDVMAKATEVREVARDYLPWMVAAPLIGFASWMLDGVFIGATRTRDMRNMMVLSFGVYLVALAVLVPWLDNHGLWAALMVSFAVRGVTLGWKYPGLERAATGGAA</sequence>
<evidence type="ECO:0000313" key="9">
    <source>
        <dbReference type="Proteomes" id="UP000199283"/>
    </source>
</evidence>
<evidence type="ECO:0000256" key="6">
    <source>
        <dbReference type="ARBA" id="ARBA00023136"/>
    </source>
</evidence>
<accession>A0A1H7L4K5</accession>
<keyword evidence="6 7" id="KW-0472">Membrane</keyword>
<name>A0A1H7L4K5_9RHOB</name>
<evidence type="ECO:0000313" key="8">
    <source>
        <dbReference type="EMBL" id="SEK93969.1"/>
    </source>
</evidence>
<feature type="transmembrane region" description="Helical" evidence="7">
    <location>
        <begin position="250"/>
        <end position="273"/>
    </location>
</feature>
<dbReference type="PANTHER" id="PTHR43298">
    <property type="entry name" value="MULTIDRUG RESISTANCE PROTEIN NORM-RELATED"/>
    <property type="match status" value="1"/>
</dbReference>
<feature type="transmembrane region" description="Helical" evidence="7">
    <location>
        <begin position="53"/>
        <end position="72"/>
    </location>
</feature>
<keyword evidence="9" id="KW-1185">Reference proteome</keyword>
<reference evidence="8 9" key="1">
    <citation type="submission" date="2016-10" db="EMBL/GenBank/DDBJ databases">
        <authorList>
            <person name="de Groot N.N."/>
        </authorList>
    </citation>
    <scope>NUCLEOTIDE SEQUENCE [LARGE SCALE GENOMIC DNA]</scope>
    <source>
        <strain evidence="8 9">DSM 14858</strain>
    </source>
</reference>
<organism evidence="8 9">
    <name type="scientific">Jannaschia helgolandensis</name>
    <dbReference type="NCBI Taxonomy" id="188906"/>
    <lineage>
        <taxon>Bacteria</taxon>
        <taxon>Pseudomonadati</taxon>
        <taxon>Pseudomonadota</taxon>
        <taxon>Alphaproteobacteria</taxon>
        <taxon>Rhodobacterales</taxon>
        <taxon>Roseobacteraceae</taxon>
        <taxon>Jannaschia</taxon>
    </lineage>
</organism>
<dbReference type="NCBIfam" id="TIGR00797">
    <property type="entry name" value="matE"/>
    <property type="match status" value="1"/>
</dbReference>
<proteinExistence type="inferred from homology"/>
<feature type="transmembrane region" description="Helical" evidence="7">
    <location>
        <begin position="320"/>
        <end position="342"/>
    </location>
</feature>
<feature type="transmembrane region" description="Helical" evidence="7">
    <location>
        <begin position="285"/>
        <end position="308"/>
    </location>
</feature>
<dbReference type="EMBL" id="FNZQ01000002">
    <property type="protein sequence ID" value="SEK93969.1"/>
    <property type="molecule type" value="Genomic_DNA"/>
</dbReference>